<dbReference type="GO" id="GO:0006777">
    <property type="term" value="P:Mo-molybdopterin cofactor biosynthetic process"/>
    <property type="evidence" value="ECO:0007669"/>
    <property type="project" value="UniProtKB-UniRule"/>
</dbReference>
<dbReference type="EMBL" id="LCQN01000011">
    <property type="protein sequence ID" value="KKW17100.1"/>
    <property type="molecule type" value="Genomic_DNA"/>
</dbReference>
<comment type="similarity">
    <text evidence="1">Belongs to the MoeA family.</text>
</comment>
<dbReference type="InterPro" id="IPR036135">
    <property type="entry name" value="MoeA_linker/N_sf"/>
</dbReference>
<gene>
    <name evidence="3" type="ORF">UY58_C0011G0012</name>
</gene>
<dbReference type="Gene3D" id="3.90.105.10">
    <property type="entry name" value="Molybdopterin biosynthesis moea protein, domain 2"/>
    <property type="match status" value="1"/>
</dbReference>
<name>A0A0G1WES3_9BACT</name>
<dbReference type="PANTHER" id="PTHR10192:SF5">
    <property type="entry name" value="GEPHYRIN"/>
    <property type="match status" value="1"/>
</dbReference>
<keyword evidence="1" id="KW-0501">Molybdenum cofactor biosynthesis</keyword>
<comment type="catalytic activity">
    <reaction evidence="1">
        <text>adenylyl-molybdopterin + molybdate = Mo-molybdopterin + AMP + H(+)</text>
        <dbReference type="Rhea" id="RHEA:35047"/>
        <dbReference type="ChEBI" id="CHEBI:15378"/>
        <dbReference type="ChEBI" id="CHEBI:36264"/>
        <dbReference type="ChEBI" id="CHEBI:62727"/>
        <dbReference type="ChEBI" id="CHEBI:71302"/>
        <dbReference type="ChEBI" id="CHEBI:456215"/>
    </reaction>
</comment>
<evidence type="ECO:0000259" key="2">
    <source>
        <dbReference type="Pfam" id="PF03453"/>
    </source>
</evidence>
<feature type="domain" description="MoeA N-terminal and linker" evidence="2">
    <location>
        <begin position="4"/>
        <end position="138"/>
    </location>
</feature>
<comment type="cofactor">
    <cofactor evidence="1">
        <name>Mg(2+)</name>
        <dbReference type="ChEBI" id="CHEBI:18420"/>
    </cofactor>
</comment>
<dbReference type="GO" id="GO:0005829">
    <property type="term" value="C:cytosol"/>
    <property type="evidence" value="ECO:0007669"/>
    <property type="project" value="TreeGrafter"/>
</dbReference>
<keyword evidence="1" id="KW-0460">Magnesium</keyword>
<dbReference type="UniPathway" id="UPA00344"/>
<dbReference type="PANTHER" id="PTHR10192">
    <property type="entry name" value="MOLYBDOPTERIN BIOSYNTHESIS PROTEIN"/>
    <property type="match status" value="1"/>
</dbReference>
<protein>
    <recommendedName>
        <fullName evidence="1">Molybdopterin molybdenumtransferase</fullName>
        <ecNumber evidence="1">2.10.1.1</ecNumber>
    </recommendedName>
</protein>
<dbReference type="EC" id="2.10.1.1" evidence="1"/>
<keyword evidence="1" id="KW-0500">Molybdenum</keyword>
<dbReference type="InterPro" id="IPR005110">
    <property type="entry name" value="MoeA_linker/N"/>
</dbReference>
<evidence type="ECO:0000313" key="3">
    <source>
        <dbReference type="EMBL" id="KKW17100.1"/>
    </source>
</evidence>
<evidence type="ECO:0000313" key="4">
    <source>
        <dbReference type="Proteomes" id="UP000033982"/>
    </source>
</evidence>
<dbReference type="GO" id="GO:0061599">
    <property type="term" value="F:molybdopterin molybdotransferase activity"/>
    <property type="evidence" value="ECO:0007669"/>
    <property type="project" value="UniProtKB-UniRule"/>
</dbReference>
<sequence>MLTVPQADSILEKNPVSCPATRVPLGSAAGCVLREHVAADRDLPPFDRATMDGIAVNSASFFRGFRNFPVEGLQKAGSPAFLLRSRNACLEITTGAVMPKGCDCVIPVEYVEMDGRAVKVRDEFQAGPDINVHRKGSD</sequence>
<feature type="non-terminal residue" evidence="3">
    <location>
        <position position="138"/>
    </location>
</feature>
<comment type="function">
    <text evidence="1">Catalyzes the insertion of molybdate into adenylated molybdopterin with the concomitant release of AMP.</text>
</comment>
<organism evidence="3 4">
    <name type="scientific">Candidatus Magasanikbacteria bacterium GW2011_GWA2_50_22</name>
    <dbReference type="NCBI Taxonomy" id="1619043"/>
    <lineage>
        <taxon>Bacteria</taxon>
        <taxon>Candidatus Magasanikiibacteriota</taxon>
    </lineage>
</organism>
<dbReference type="InterPro" id="IPR038987">
    <property type="entry name" value="MoeA-like"/>
</dbReference>
<dbReference type="Proteomes" id="UP000033982">
    <property type="component" value="Unassembled WGS sequence"/>
</dbReference>
<evidence type="ECO:0000256" key="1">
    <source>
        <dbReference type="RuleBase" id="RU365090"/>
    </source>
</evidence>
<dbReference type="AlphaFoldDB" id="A0A0G1WES3"/>
<dbReference type="SUPFAM" id="SSF63882">
    <property type="entry name" value="MoeA N-terminal region -like"/>
    <property type="match status" value="1"/>
</dbReference>
<dbReference type="GO" id="GO:0046872">
    <property type="term" value="F:metal ion binding"/>
    <property type="evidence" value="ECO:0007669"/>
    <property type="project" value="UniProtKB-UniRule"/>
</dbReference>
<reference evidence="3 4" key="1">
    <citation type="journal article" date="2015" name="Nature">
        <title>rRNA introns, odd ribosomes, and small enigmatic genomes across a large radiation of phyla.</title>
        <authorList>
            <person name="Brown C.T."/>
            <person name="Hug L.A."/>
            <person name="Thomas B.C."/>
            <person name="Sharon I."/>
            <person name="Castelle C.J."/>
            <person name="Singh A."/>
            <person name="Wilkins M.J."/>
            <person name="Williams K.H."/>
            <person name="Banfield J.F."/>
        </authorList>
    </citation>
    <scope>NUCLEOTIDE SEQUENCE [LARGE SCALE GENOMIC DNA]</scope>
</reference>
<keyword evidence="1" id="KW-0479">Metal-binding</keyword>
<dbReference type="Gene3D" id="2.170.190.11">
    <property type="entry name" value="Molybdopterin biosynthesis moea protein, domain 3"/>
    <property type="match status" value="1"/>
</dbReference>
<comment type="caution">
    <text evidence="3">The sequence shown here is derived from an EMBL/GenBank/DDBJ whole genome shotgun (WGS) entry which is preliminary data.</text>
</comment>
<keyword evidence="1" id="KW-0808">Transferase</keyword>
<proteinExistence type="inferred from homology"/>
<dbReference type="Pfam" id="PF03453">
    <property type="entry name" value="MoeA_N"/>
    <property type="match status" value="1"/>
</dbReference>
<accession>A0A0G1WES3</accession>
<comment type="pathway">
    <text evidence="1">Cofactor biosynthesis; molybdopterin biosynthesis.</text>
</comment>